<proteinExistence type="predicted"/>
<accession>A0A1I7WF02</accession>
<evidence type="ECO:0000313" key="1">
    <source>
        <dbReference type="Proteomes" id="UP000095283"/>
    </source>
</evidence>
<dbReference type="Proteomes" id="UP000095283">
    <property type="component" value="Unplaced"/>
</dbReference>
<name>A0A1I7WF02_HETBA</name>
<protein>
    <submittedName>
        <fullName evidence="2">Uncharacterized protein</fullName>
    </submittedName>
</protein>
<evidence type="ECO:0000313" key="2">
    <source>
        <dbReference type="WBParaSite" id="Hba_03498"/>
    </source>
</evidence>
<organism evidence="1 2">
    <name type="scientific">Heterorhabditis bacteriophora</name>
    <name type="common">Entomopathogenic nematode worm</name>
    <dbReference type="NCBI Taxonomy" id="37862"/>
    <lineage>
        <taxon>Eukaryota</taxon>
        <taxon>Metazoa</taxon>
        <taxon>Ecdysozoa</taxon>
        <taxon>Nematoda</taxon>
        <taxon>Chromadorea</taxon>
        <taxon>Rhabditida</taxon>
        <taxon>Rhabditina</taxon>
        <taxon>Rhabditomorpha</taxon>
        <taxon>Strongyloidea</taxon>
        <taxon>Heterorhabditidae</taxon>
        <taxon>Heterorhabditis</taxon>
    </lineage>
</organism>
<keyword evidence="1" id="KW-1185">Reference proteome</keyword>
<reference evidence="2" key="1">
    <citation type="submission" date="2016-11" db="UniProtKB">
        <authorList>
            <consortium name="WormBaseParasite"/>
        </authorList>
    </citation>
    <scope>IDENTIFICATION</scope>
</reference>
<sequence length="44" mass="4793">MSVSEIRGTCDIDALETTGMFSAIALVDLMFVSTKMNSSDYQDV</sequence>
<dbReference type="AlphaFoldDB" id="A0A1I7WF02"/>
<dbReference type="WBParaSite" id="Hba_03498">
    <property type="protein sequence ID" value="Hba_03498"/>
    <property type="gene ID" value="Hba_03498"/>
</dbReference>